<organism evidence="2 3">
    <name type="scientific">Nocardiopsis rhodophaea</name>
    <dbReference type="NCBI Taxonomy" id="280238"/>
    <lineage>
        <taxon>Bacteria</taxon>
        <taxon>Bacillati</taxon>
        <taxon>Actinomycetota</taxon>
        <taxon>Actinomycetes</taxon>
        <taxon>Streptosporangiales</taxon>
        <taxon>Nocardiopsidaceae</taxon>
        <taxon>Nocardiopsis</taxon>
    </lineage>
</organism>
<comment type="caution">
    <text evidence="2">The sequence shown here is derived from an EMBL/GenBank/DDBJ whole genome shotgun (WGS) entry which is preliminary data.</text>
</comment>
<proteinExistence type="predicted"/>
<dbReference type="SUPFAM" id="SSF117856">
    <property type="entry name" value="AF0104/ALDC/Ptd012-like"/>
    <property type="match status" value="1"/>
</dbReference>
<dbReference type="Pfam" id="PF03479">
    <property type="entry name" value="PCC"/>
    <property type="match status" value="1"/>
</dbReference>
<evidence type="ECO:0000313" key="3">
    <source>
        <dbReference type="Proteomes" id="UP001501585"/>
    </source>
</evidence>
<dbReference type="CDD" id="cd11378">
    <property type="entry name" value="DUF296"/>
    <property type="match status" value="1"/>
</dbReference>
<accession>A0ABN2TBS0</accession>
<protein>
    <recommendedName>
        <fullName evidence="1">PPC domain-containing protein</fullName>
    </recommendedName>
</protein>
<evidence type="ECO:0000259" key="1">
    <source>
        <dbReference type="PROSITE" id="PS51742"/>
    </source>
</evidence>
<dbReference type="EMBL" id="BAAAPC010000014">
    <property type="protein sequence ID" value="GAA2003929.1"/>
    <property type="molecule type" value="Genomic_DNA"/>
</dbReference>
<dbReference type="Gene3D" id="3.30.1330.80">
    <property type="entry name" value="Hypothetical protein, similar to alpha- acetolactate decarboxylase, domain 2"/>
    <property type="match status" value="1"/>
</dbReference>
<keyword evidence="3" id="KW-1185">Reference proteome</keyword>
<dbReference type="Proteomes" id="UP001501585">
    <property type="component" value="Unassembled WGS sequence"/>
</dbReference>
<name>A0ABN2TBS0_9ACTN</name>
<dbReference type="RefSeq" id="WP_344163659.1">
    <property type="nucleotide sequence ID" value="NZ_BAAAPC010000014.1"/>
</dbReference>
<dbReference type="InterPro" id="IPR005175">
    <property type="entry name" value="PPC_dom"/>
</dbReference>
<gene>
    <name evidence="2" type="ORF">GCM10009799_33870</name>
</gene>
<sequence>MRSHELTPGRTFGVVFDHGEDFFETLRAFCRTNGVRQGYIPMFIAGFAHVDIVGTCEQLTDPSAPVWSKVHLSNVEAVGGGTIAYDEADDTISPHVHVSVGLKEHSATGHTSHLLAAEVQFLTEMVLVEIASPQMRRTPHPELYDVPLLHLARED</sequence>
<reference evidence="2 3" key="1">
    <citation type="journal article" date="2019" name="Int. J. Syst. Evol. Microbiol.">
        <title>The Global Catalogue of Microorganisms (GCM) 10K type strain sequencing project: providing services to taxonomists for standard genome sequencing and annotation.</title>
        <authorList>
            <consortium name="The Broad Institute Genomics Platform"/>
            <consortium name="The Broad Institute Genome Sequencing Center for Infectious Disease"/>
            <person name="Wu L."/>
            <person name="Ma J."/>
        </authorList>
    </citation>
    <scope>NUCLEOTIDE SEQUENCE [LARGE SCALE GENOMIC DNA]</scope>
    <source>
        <strain evidence="2 3">JCM 15313</strain>
    </source>
</reference>
<evidence type="ECO:0000313" key="2">
    <source>
        <dbReference type="EMBL" id="GAA2003929.1"/>
    </source>
</evidence>
<dbReference type="PROSITE" id="PS51742">
    <property type="entry name" value="PPC"/>
    <property type="match status" value="1"/>
</dbReference>
<feature type="domain" description="PPC" evidence="1">
    <location>
        <begin position="6"/>
        <end position="152"/>
    </location>
</feature>